<comment type="caution">
    <text evidence="2">The sequence shown here is derived from an EMBL/GenBank/DDBJ whole genome shotgun (WGS) entry which is preliminary data.</text>
</comment>
<keyword evidence="1" id="KW-0175">Coiled coil</keyword>
<dbReference type="AlphaFoldDB" id="A0A9N9DCD1"/>
<organism evidence="2 3">
    <name type="scientific">Dentiscutata erythropus</name>
    <dbReference type="NCBI Taxonomy" id="1348616"/>
    <lineage>
        <taxon>Eukaryota</taxon>
        <taxon>Fungi</taxon>
        <taxon>Fungi incertae sedis</taxon>
        <taxon>Mucoromycota</taxon>
        <taxon>Glomeromycotina</taxon>
        <taxon>Glomeromycetes</taxon>
        <taxon>Diversisporales</taxon>
        <taxon>Gigasporaceae</taxon>
        <taxon>Dentiscutata</taxon>
    </lineage>
</organism>
<feature type="non-terminal residue" evidence="2">
    <location>
        <position position="1"/>
    </location>
</feature>
<accession>A0A9N9DCD1</accession>
<feature type="coiled-coil region" evidence="1">
    <location>
        <begin position="110"/>
        <end position="141"/>
    </location>
</feature>
<evidence type="ECO:0000256" key="1">
    <source>
        <dbReference type="SAM" id="Coils"/>
    </source>
</evidence>
<dbReference type="OrthoDB" id="10482702at2759"/>
<name>A0A9N9DCD1_9GLOM</name>
<keyword evidence="3" id="KW-1185">Reference proteome</keyword>
<dbReference type="Proteomes" id="UP000789405">
    <property type="component" value="Unassembled WGS sequence"/>
</dbReference>
<proteinExistence type="predicted"/>
<evidence type="ECO:0000313" key="3">
    <source>
        <dbReference type="Proteomes" id="UP000789405"/>
    </source>
</evidence>
<protein>
    <submittedName>
        <fullName evidence="2">28674_t:CDS:1</fullName>
    </submittedName>
</protein>
<dbReference type="EMBL" id="CAJVPY010005074">
    <property type="protein sequence ID" value="CAG8634749.1"/>
    <property type="molecule type" value="Genomic_DNA"/>
</dbReference>
<evidence type="ECO:0000313" key="2">
    <source>
        <dbReference type="EMBL" id="CAG8634749.1"/>
    </source>
</evidence>
<reference evidence="2" key="1">
    <citation type="submission" date="2021-06" db="EMBL/GenBank/DDBJ databases">
        <authorList>
            <person name="Kallberg Y."/>
            <person name="Tangrot J."/>
            <person name="Rosling A."/>
        </authorList>
    </citation>
    <scope>NUCLEOTIDE SEQUENCE</scope>
    <source>
        <strain evidence="2">MA453B</strain>
    </source>
</reference>
<sequence length="142" mass="16470">DVIPVVGSGIKAVGGAGGGVLNLFKNNNQKKCRNNFQKYLSNDEKKLFWFRDRYQFLIDVLYNEEQSLSSTIINILKPEKYKKESSFNDKYNIHRIVSGITFQDENTLELREMKQAITSLNSNLEELKAELEEEKNKIYEIV</sequence>
<gene>
    <name evidence="2" type="ORF">DERYTH_LOCUS9335</name>
</gene>